<protein>
    <submittedName>
        <fullName evidence="1">Uncharacterized protein</fullName>
    </submittedName>
</protein>
<dbReference type="KEGG" id="pson:JI735_04980"/>
<sequence length="48" mass="5080">MGKSNCTVGAGGYGGIQEYPQIHRGSVEHLDFRPLLLSDFLIEAASSG</sequence>
<organism evidence="1 2">
    <name type="scientific">Paenibacillus sonchi</name>
    <dbReference type="NCBI Taxonomy" id="373687"/>
    <lineage>
        <taxon>Bacteria</taxon>
        <taxon>Bacillati</taxon>
        <taxon>Bacillota</taxon>
        <taxon>Bacilli</taxon>
        <taxon>Bacillales</taxon>
        <taxon>Paenibacillaceae</taxon>
        <taxon>Paenibacillus</taxon>
        <taxon>Paenibacillus sonchi group</taxon>
    </lineage>
</organism>
<reference evidence="1 2" key="1">
    <citation type="submission" date="2021-01" db="EMBL/GenBank/DDBJ databases">
        <title>Whole genome sequence of Paenibacillus sonchi LMG 24727 for comparative genomics.</title>
        <authorList>
            <person name="Lee G."/>
            <person name="Kim M.-J."/>
            <person name="Lim K."/>
            <person name="Shin J.-H."/>
        </authorList>
    </citation>
    <scope>NUCLEOTIDE SEQUENCE [LARGE SCALE GENOMIC DNA]</scope>
    <source>
        <strain evidence="1 2">LMG 24727</strain>
    </source>
</reference>
<evidence type="ECO:0000313" key="1">
    <source>
        <dbReference type="EMBL" id="QQZ62033.1"/>
    </source>
</evidence>
<dbReference type="RefSeq" id="WP_202677130.1">
    <property type="nucleotide sequence ID" value="NZ_CP068595.1"/>
</dbReference>
<keyword evidence="2" id="KW-1185">Reference proteome</keyword>
<proteinExistence type="predicted"/>
<name>A0A974PEL2_9BACL</name>
<dbReference type="EMBL" id="CP068595">
    <property type="protein sequence ID" value="QQZ62033.1"/>
    <property type="molecule type" value="Genomic_DNA"/>
</dbReference>
<dbReference type="Proteomes" id="UP000595841">
    <property type="component" value="Chromosome"/>
</dbReference>
<accession>A0A974PEL2</accession>
<dbReference type="AlphaFoldDB" id="A0A974PEL2"/>
<gene>
    <name evidence="1" type="ORF">JI735_04980</name>
</gene>
<evidence type="ECO:0000313" key="2">
    <source>
        <dbReference type="Proteomes" id="UP000595841"/>
    </source>
</evidence>